<reference evidence="8" key="1">
    <citation type="journal article" date="2019" name="Int. J. Syst. Evol. Microbiol.">
        <title>The Global Catalogue of Microorganisms (GCM) 10K type strain sequencing project: providing services to taxonomists for standard genome sequencing and annotation.</title>
        <authorList>
            <consortium name="The Broad Institute Genomics Platform"/>
            <consortium name="The Broad Institute Genome Sequencing Center for Infectious Disease"/>
            <person name="Wu L."/>
            <person name="Ma J."/>
        </authorList>
    </citation>
    <scope>NUCLEOTIDE SEQUENCE [LARGE SCALE GENOMIC DNA]</scope>
    <source>
        <strain evidence="8">CCUG 54522</strain>
    </source>
</reference>
<keyword evidence="8" id="KW-1185">Reference proteome</keyword>
<keyword evidence="4" id="KW-0238">DNA-binding</keyword>
<proteinExistence type="predicted"/>
<dbReference type="Pfam" id="PF22381">
    <property type="entry name" value="Staph_reg_Sar_Rot"/>
    <property type="match status" value="1"/>
</dbReference>
<evidence type="ECO:0000256" key="2">
    <source>
        <dbReference type="ARBA" id="ARBA00022490"/>
    </source>
</evidence>
<dbReference type="PRINTS" id="PR00598">
    <property type="entry name" value="HTHMARR"/>
</dbReference>
<accession>A0ABW1LNS6</accession>
<dbReference type="RefSeq" id="WP_379156661.1">
    <property type="nucleotide sequence ID" value="NZ_JBHSRJ010000005.1"/>
</dbReference>
<evidence type="ECO:0000313" key="7">
    <source>
        <dbReference type="EMBL" id="MFC6044748.1"/>
    </source>
</evidence>
<dbReference type="SMART" id="SM00347">
    <property type="entry name" value="HTH_MARR"/>
    <property type="match status" value="1"/>
</dbReference>
<sequence>MEYPQLDLDVQLCFPLYAASRAITREYTELLAEVGLTYPQYLVMLALWGTPSLSVSEIGRRLQLDSGTLTPLLKRLEAAGLVTRARDPEDERRVIVTLTADGRALQHEVAEVPLRLWKSLGLSPEEYDALRASLAKVLANLAATPPESLDA</sequence>
<evidence type="ECO:0000313" key="8">
    <source>
        <dbReference type="Proteomes" id="UP001596135"/>
    </source>
</evidence>
<keyword evidence="3" id="KW-0805">Transcription regulation</keyword>
<evidence type="ECO:0000259" key="6">
    <source>
        <dbReference type="PROSITE" id="PS50995"/>
    </source>
</evidence>
<dbReference type="EMBL" id="JBHSRJ010000005">
    <property type="protein sequence ID" value="MFC6044748.1"/>
    <property type="molecule type" value="Genomic_DNA"/>
</dbReference>
<dbReference type="CDD" id="cd00090">
    <property type="entry name" value="HTH_ARSR"/>
    <property type="match status" value="1"/>
</dbReference>
<dbReference type="Gene3D" id="1.10.10.10">
    <property type="entry name" value="Winged helix-like DNA-binding domain superfamily/Winged helix DNA-binding domain"/>
    <property type="match status" value="1"/>
</dbReference>
<evidence type="ECO:0000256" key="1">
    <source>
        <dbReference type="ARBA" id="ARBA00004496"/>
    </source>
</evidence>
<name>A0ABW1LNS6_9ACTN</name>
<dbReference type="InterPro" id="IPR036388">
    <property type="entry name" value="WH-like_DNA-bd_sf"/>
</dbReference>
<dbReference type="Proteomes" id="UP001596135">
    <property type="component" value="Unassembled WGS sequence"/>
</dbReference>
<dbReference type="InterPro" id="IPR036390">
    <property type="entry name" value="WH_DNA-bd_sf"/>
</dbReference>
<keyword evidence="5" id="KW-0804">Transcription</keyword>
<dbReference type="InterPro" id="IPR055166">
    <property type="entry name" value="Transc_reg_Sar_Rot_HTH"/>
</dbReference>
<dbReference type="InterPro" id="IPR011991">
    <property type="entry name" value="ArsR-like_HTH"/>
</dbReference>
<dbReference type="PANTHER" id="PTHR33164:SF5">
    <property type="entry name" value="ORGANIC HYDROPEROXIDE RESISTANCE TRANSCRIPTIONAL REGULATOR"/>
    <property type="match status" value="1"/>
</dbReference>
<protein>
    <submittedName>
        <fullName evidence="7">MarR family winged helix-turn-helix transcriptional regulator</fullName>
    </submittedName>
</protein>
<comment type="caution">
    <text evidence="7">The sequence shown here is derived from an EMBL/GenBank/DDBJ whole genome shotgun (WGS) entry which is preliminary data.</text>
</comment>
<comment type="subcellular location">
    <subcellularLocation>
        <location evidence="1">Cytoplasm</location>
    </subcellularLocation>
</comment>
<feature type="domain" description="HTH marR-type" evidence="6">
    <location>
        <begin position="9"/>
        <end position="139"/>
    </location>
</feature>
<dbReference type="PROSITE" id="PS50995">
    <property type="entry name" value="HTH_MARR_2"/>
    <property type="match status" value="1"/>
</dbReference>
<dbReference type="SUPFAM" id="SSF46785">
    <property type="entry name" value="Winged helix' DNA-binding domain"/>
    <property type="match status" value="1"/>
</dbReference>
<gene>
    <name evidence="7" type="ORF">ACFPYL_16780</name>
</gene>
<dbReference type="PANTHER" id="PTHR33164">
    <property type="entry name" value="TRANSCRIPTIONAL REGULATOR, MARR FAMILY"/>
    <property type="match status" value="1"/>
</dbReference>
<dbReference type="InterPro" id="IPR000835">
    <property type="entry name" value="HTH_MarR-typ"/>
</dbReference>
<keyword evidence="2" id="KW-0963">Cytoplasm</keyword>
<evidence type="ECO:0000256" key="4">
    <source>
        <dbReference type="ARBA" id="ARBA00023125"/>
    </source>
</evidence>
<evidence type="ECO:0000256" key="3">
    <source>
        <dbReference type="ARBA" id="ARBA00023015"/>
    </source>
</evidence>
<dbReference type="InterPro" id="IPR039422">
    <property type="entry name" value="MarR/SlyA-like"/>
</dbReference>
<organism evidence="7 8">
    <name type="scientific">Nocardioides hankookensis</name>
    <dbReference type="NCBI Taxonomy" id="443157"/>
    <lineage>
        <taxon>Bacteria</taxon>
        <taxon>Bacillati</taxon>
        <taxon>Actinomycetota</taxon>
        <taxon>Actinomycetes</taxon>
        <taxon>Propionibacteriales</taxon>
        <taxon>Nocardioidaceae</taxon>
        <taxon>Nocardioides</taxon>
    </lineage>
</organism>
<evidence type="ECO:0000256" key="5">
    <source>
        <dbReference type="ARBA" id="ARBA00023163"/>
    </source>
</evidence>